<dbReference type="PANTHER" id="PTHR16631:SF24">
    <property type="entry name" value="FAMILY 17 GLUCOSIDASE SCW11-RELATED"/>
    <property type="match status" value="1"/>
</dbReference>
<evidence type="ECO:0000256" key="6">
    <source>
        <dbReference type="ARBA" id="ARBA00022801"/>
    </source>
</evidence>
<dbReference type="GO" id="GO:0009986">
    <property type="term" value="C:cell surface"/>
    <property type="evidence" value="ECO:0007669"/>
    <property type="project" value="TreeGrafter"/>
</dbReference>
<dbReference type="AlphaFoldDB" id="A0A9P7B3G9"/>
<evidence type="ECO:0000256" key="4">
    <source>
        <dbReference type="ARBA" id="ARBA00022525"/>
    </source>
</evidence>
<keyword evidence="7" id="KW-0326">Glycosidase</keyword>
<proteinExistence type="inferred from homology"/>
<organism evidence="10 11">
    <name type="scientific">Maudiozyma exigua</name>
    <name type="common">Yeast</name>
    <name type="synonym">Kazachstania exigua</name>
    <dbReference type="NCBI Taxonomy" id="34358"/>
    <lineage>
        <taxon>Eukaryota</taxon>
        <taxon>Fungi</taxon>
        <taxon>Dikarya</taxon>
        <taxon>Ascomycota</taxon>
        <taxon>Saccharomycotina</taxon>
        <taxon>Saccharomycetes</taxon>
        <taxon>Saccharomycetales</taxon>
        <taxon>Saccharomycetaceae</taxon>
        <taxon>Maudiozyma</taxon>
    </lineage>
</organism>
<dbReference type="InterPro" id="IPR050732">
    <property type="entry name" value="Beta-glucan_modifiers"/>
</dbReference>
<sequence>MLSNYITFTYICLMFTSAVSALPVFQNKRIVTRVHTASTTDTVTDFYSTTTEVIIAPTVEFIISDDATYTTTLYPEGVNPTAVPSTITVLHNNNVNPTFISAPASTCSTTTLEPTTSSTETPATSSTTTLEPTTFSTVPETTTTTSSTVPETTTTSSSSTTTLEPTTSSAAAITTTIPTKVVALTVSAQGKTTTTMVPVLTDVVNNEHIEGSTPATANQAVYSTSTPTDEQTTTSTSNTVDATSTYNSNSLLSKIPVTLVYSPYNNDGSCKSATDVYSDLSIIKSRGVNKIRVYGTDCNSFQTVLPVCAQFGMKVNQGLWISSAGVDSIDDATSQLINYGQTNGWDVFDFITVGNEAIISGYCSVSDLIGKISSVKSQLQAAGYSGQITTSEPPVSYENHPELCTQSAIDFVGINPHSYFDTYSTAATSGSFVQGQIQLIQKSCNTDNVVVTETGYPSAGIQNGGNIPSKANQLIAVQSILDVVGTDVTILTYTDDYWKNPGPYGIEQSFGIIDILP</sequence>
<protein>
    <recommendedName>
        <fullName evidence="12">Glycoside hydrolase family 17 protein</fullName>
    </recommendedName>
</protein>
<dbReference type="GO" id="GO:0009277">
    <property type="term" value="C:fungal-type cell wall"/>
    <property type="evidence" value="ECO:0007669"/>
    <property type="project" value="TreeGrafter"/>
</dbReference>
<dbReference type="OrthoDB" id="4082933at2759"/>
<feature type="region of interest" description="Disordered" evidence="8">
    <location>
        <begin position="211"/>
        <end position="240"/>
    </location>
</feature>
<keyword evidence="4" id="KW-0964">Secreted</keyword>
<feature type="compositionally biased region" description="Low complexity" evidence="8">
    <location>
        <begin position="223"/>
        <end position="240"/>
    </location>
</feature>
<gene>
    <name evidence="10" type="ORF">C6P45_002658</name>
</gene>
<evidence type="ECO:0000256" key="5">
    <source>
        <dbReference type="ARBA" id="ARBA00022729"/>
    </source>
</evidence>
<dbReference type="InterPro" id="IPR017853">
    <property type="entry name" value="GH"/>
</dbReference>
<comment type="caution">
    <text evidence="10">The sequence shown here is derived from an EMBL/GenBank/DDBJ whole genome shotgun (WGS) entry which is preliminary data.</text>
</comment>
<dbReference type="Proteomes" id="UP000750334">
    <property type="component" value="Unassembled WGS sequence"/>
</dbReference>
<dbReference type="GO" id="GO:0005576">
    <property type="term" value="C:extracellular region"/>
    <property type="evidence" value="ECO:0007669"/>
    <property type="project" value="TreeGrafter"/>
</dbReference>
<keyword evidence="11" id="KW-1185">Reference proteome</keyword>
<dbReference type="SUPFAM" id="SSF51445">
    <property type="entry name" value="(Trans)glycosidases"/>
    <property type="match status" value="1"/>
</dbReference>
<feature type="chain" id="PRO_5040217919" description="Glycoside hydrolase family 17 protein" evidence="9">
    <location>
        <begin position="22"/>
        <end position="517"/>
    </location>
</feature>
<evidence type="ECO:0000313" key="10">
    <source>
        <dbReference type="EMBL" id="KAG0656488.1"/>
    </source>
</evidence>
<evidence type="ECO:0000256" key="2">
    <source>
        <dbReference type="ARBA" id="ARBA00008773"/>
    </source>
</evidence>
<dbReference type="GO" id="GO:0042973">
    <property type="term" value="F:glucan endo-1,3-beta-D-glucosidase activity"/>
    <property type="evidence" value="ECO:0007669"/>
    <property type="project" value="TreeGrafter"/>
</dbReference>
<feature type="compositionally biased region" description="Polar residues" evidence="8">
    <location>
        <begin position="213"/>
        <end position="222"/>
    </location>
</feature>
<comment type="subcellular location">
    <subcellularLocation>
        <location evidence="1">Secreted</location>
        <location evidence="1">Cell wall</location>
    </subcellularLocation>
</comment>
<evidence type="ECO:0000256" key="8">
    <source>
        <dbReference type="SAM" id="MobiDB-lite"/>
    </source>
</evidence>
<accession>A0A9P7B3G9</accession>
<comment type="similarity">
    <text evidence="2">Belongs to the glycosyl hydrolase 17 family.</text>
</comment>
<keyword evidence="5 9" id="KW-0732">Signal</keyword>
<evidence type="ECO:0000256" key="1">
    <source>
        <dbReference type="ARBA" id="ARBA00004191"/>
    </source>
</evidence>
<name>A0A9P7B3G9_MAUEX</name>
<keyword evidence="6" id="KW-0378">Hydrolase</keyword>
<dbReference type="PANTHER" id="PTHR16631">
    <property type="entry name" value="GLUCAN 1,3-BETA-GLUCOSIDASE"/>
    <property type="match status" value="1"/>
</dbReference>
<feature type="region of interest" description="Disordered" evidence="8">
    <location>
        <begin position="106"/>
        <end position="167"/>
    </location>
</feature>
<evidence type="ECO:0000256" key="3">
    <source>
        <dbReference type="ARBA" id="ARBA00022512"/>
    </source>
</evidence>
<evidence type="ECO:0000256" key="9">
    <source>
        <dbReference type="SAM" id="SignalP"/>
    </source>
</evidence>
<dbReference type="Gene3D" id="3.20.20.80">
    <property type="entry name" value="Glycosidases"/>
    <property type="match status" value="1"/>
</dbReference>
<evidence type="ECO:0000313" key="11">
    <source>
        <dbReference type="Proteomes" id="UP000750334"/>
    </source>
</evidence>
<dbReference type="GO" id="GO:0071555">
    <property type="term" value="P:cell wall organization"/>
    <property type="evidence" value="ECO:0007669"/>
    <property type="project" value="TreeGrafter"/>
</dbReference>
<dbReference type="FunFam" id="3.20.20.80:FF:000160">
    <property type="entry name" value="Probable beta-glucosidase btgE"/>
    <property type="match status" value="1"/>
</dbReference>
<reference evidence="10 11" key="1">
    <citation type="submission" date="2020-11" db="EMBL/GenBank/DDBJ databases">
        <title>Kefir isolates.</title>
        <authorList>
            <person name="Marcisauskas S."/>
            <person name="Kim Y."/>
            <person name="Blasche S."/>
        </authorList>
    </citation>
    <scope>NUCLEOTIDE SEQUENCE [LARGE SCALE GENOMIC DNA]</scope>
    <source>
        <strain evidence="10 11">OG2</strain>
    </source>
</reference>
<dbReference type="EMBL" id="PUHR01000257">
    <property type="protein sequence ID" value="KAG0656488.1"/>
    <property type="molecule type" value="Genomic_DNA"/>
</dbReference>
<evidence type="ECO:0008006" key="12">
    <source>
        <dbReference type="Google" id="ProtNLM"/>
    </source>
</evidence>
<feature type="signal peptide" evidence="9">
    <location>
        <begin position="1"/>
        <end position="21"/>
    </location>
</feature>
<evidence type="ECO:0000256" key="7">
    <source>
        <dbReference type="ARBA" id="ARBA00023295"/>
    </source>
</evidence>
<keyword evidence="3" id="KW-0134">Cell wall</keyword>